<accession>A0ABU1AJR1</accession>
<dbReference type="Pfam" id="PF19571">
    <property type="entry name" value="ACT_8"/>
    <property type="match status" value="1"/>
</dbReference>
<comment type="caution">
    <text evidence="2">The sequence shown here is derived from an EMBL/GenBank/DDBJ whole genome shotgun (WGS) entry which is preliminary data.</text>
</comment>
<name>A0ABU1AJR1_9BACT</name>
<proteinExistence type="predicted"/>
<evidence type="ECO:0000313" key="2">
    <source>
        <dbReference type="EMBL" id="MDQ8195031.1"/>
    </source>
</evidence>
<sequence>MPSEVMRRPGDFQPVIQFSIHADNKVGRLNEIIGLLSVHQVHVIALSILDTTDSSIIRIIVDYPEDAQKLLIEHQFSYVQSELIAVELTSEEEIKTVTCALVQAEINIHYIYPFLIRPNGRYALAISLEDNELAAETLKRNQLNVLGQEDIAR</sequence>
<gene>
    <name evidence="2" type="ORF">QEH59_11385</name>
</gene>
<dbReference type="Proteomes" id="UP001243717">
    <property type="component" value="Unassembled WGS sequence"/>
</dbReference>
<dbReference type="Gene3D" id="3.30.2130.10">
    <property type="entry name" value="VC0802-like"/>
    <property type="match status" value="1"/>
</dbReference>
<evidence type="ECO:0000313" key="3">
    <source>
        <dbReference type="Proteomes" id="UP001243717"/>
    </source>
</evidence>
<dbReference type="InterPro" id="IPR045865">
    <property type="entry name" value="ACT-like_dom_sf"/>
</dbReference>
<reference evidence="2 3" key="1">
    <citation type="submission" date="2023-04" db="EMBL/GenBank/DDBJ databases">
        <title>A novel bacteria isolated from coastal sediment.</title>
        <authorList>
            <person name="Liu X.-J."/>
            <person name="Du Z.-J."/>
        </authorList>
    </citation>
    <scope>NUCLEOTIDE SEQUENCE [LARGE SCALE GENOMIC DNA]</scope>
    <source>
        <strain evidence="2 3">SDUM461004</strain>
    </source>
</reference>
<feature type="domain" description="ACT" evidence="1">
    <location>
        <begin position="15"/>
        <end position="152"/>
    </location>
</feature>
<dbReference type="InterPro" id="IPR045739">
    <property type="entry name" value="ACT_dom_pair"/>
</dbReference>
<dbReference type="PANTHER" id="PTHR40099:SF1">
    <property type="entry name" value="ACETOLACTATE SYNTHASE, SMALL SUBUNIT"/>
    <property type="match status" value="1"/>
</dbReference>
<dbReference type="RefSeq" id="WP_308985491.1">
    <property type="nucleotide sequence ID" value="NZ_JARXIC010000017.1"/>
</dbReference>
<keyword evidence="3" id="KW-1185">Reference proteome</keyword>
<dbReference type="PANTHER" id="PTHR40099">
    <property type="entry name" value="ACETOLACTATE SYNTHASE, SMALL SUBUNIT"/>
    <property type="match status" value="1"/>
</dbReference>
<protein>
    <submittedName>
        <fullName evidence="2">Acetolactate synthase</fullName>
    </submittedName>
</protein>
<organism evidence="2 3">
    <name type="scientific">Thalassobacterium sedimentorum</name>
    <dbReference type="NCBI Taxonomy" id="3041258"/>
    <lineage>
        <taxon>Bacteria</taxon>
        <taxon>Pseudomonadati</taxon>
        <taxon>Verrucomicrobiota</taxon>
        <taxon>Opitutia</taxon>
        <taxon>Puniceicoccales</taxon>
        <taxon>Coraliomargaritaceae</taxon>
        <taxon>Thalassobacterium</taxon>
    </lineage>
</organism>
<evidence type="ECO:0000259" key="1">
    <source>
        <dbReference type="Pfam" id="PF19571"/>
    </source>
</evidence>
<dbReference type="EMBL" id="JARXIC010000017">
    <property type="protein sequence ID" value="MDQ8195031.1"/>
    <property type="molecule type" value="Genomic_DNA"/>
</dbReference>
<dbReference type="SUPFAM" id="SSF55021">
    <property type="entry name" value="ACT-like"/>
    <property type="match status" value="1"/>
</dbReference>